<evidence type="ECO:0000313" key="5">
    <source>
        <dbReference type="Proteomes" id="UP001596004"/>
    </source>
</evidence>
<organism evidence="4 5">
    <name type="scientific">Sphaerisporangium dianthi</name>
    <dbReference type="NCBI Taxonomy" id="1436120"/>
    <lineage>
        <taxon>Bacteria</taxon>
        <taxon>Bacillati</taxon>
        <taxon>Actinomycetota</taxon>
        <taxon>Actinomycetes</taxon>
        <taxon>Streptosporangiales</taxon>
        <taxon>Streptosporangiaceae</taxon>
        <taxon>Sphaerisporangium</taxon>
    </lineage>
</organism>
<dbReference type="InterPro" id="IPR027417">
    <property type="entry name" value="P-loop_NTPase"/>
</dbReference>
<comment type="caution">
    <text evidence="4">The sequence shown here is derived from an EMBL/GenBank/DDBJ whole genome shotgun (WGS) entry which is preliminary data.</text>
</comment>
<evidence type="ECO:0000256" key="1">
    <source>
        <dbReference type="ARBA" id="ARBA00022741"/>
    </source>
</evidence>
<dbReference type="InterPro" id="IPR041664">
    <property type="entry name" value="AAA_16"/>
</dbReference>
<dbReference type="Proteomes" id="UP001596004">
    <property type="component" value="Unassembled WGS sequence"/>
</dbReference>
<dbReference type="PRINTS" id="PR00038">
    <property type="entry name" value="HTHLUXR"/>
</dbReference>
<evidence type="ECO:0000259" key="3">
    <source>
        <dbReference type="PROSITE" id="PS50043"/>
    </source>
</evidence>
<name>A0ABV9CSI8_9ACTN</name>
<dbReference type="Gene3D" id="3.40.50.300">
    <property type="entry name" value="P-loop containing nucleotide triphosphate hydrolases"/>
    <property type="match status" value="1"/>
</dbReference>
<dbReference type="PANTHER" id="PTHR16305">
    <property type="entry name" value="TESTICULAR SOLUBLE ADENYLYL CYCLASE"/>
    <property type="match status" value="1"/>
</dbReference>
<dbReference type="SUPFAM" id="SSF46894">
    <property type="entry name" value="C-terminal effector domain of the bipartite response regulators"/>
    <property type="match status" value="1"/>
</dbReference>
<dbReference type="SUPFAM" id="SSF52540">
    <property type="entry name" value="P-loop containing nucleoside triphosphate hydrolases"/>
    <property type="match status" value="1"/>
</dbReference>
<dbReference type="InterPro" id="IPR036388">
    <property type="entry name" value="WH-like_DNA-bd_sf"/>
</dbReference>
<dbReference type="RefSeq" id="WP_380848911.1">
    <property type="nucleotide sequence ID" value="NZ_JBHSFP010000035.1"/>
</dbReference>
<dbReference type="InterPro" id="IPR016032">
    <property type="entry name" value="Sig_transdc_resp-reg_C-effctor"/>
</dbReference>
<dbReference type="CDD" id="cd06170">
    <property type="entry name" value="LuxR_C_like"/>
    <property type="match status" value="1"/>
</dbReference>
<dbReference type="SMART" id="SM00421">
    <property type="entry name" value="HTH_LUXR"/>
    <property type="match status" value="1"/>
</dbReference>
<keyword evidence="1" id="KW-0547">Nucleotide-binding</keyword>
<reference evidence="5" key="1">
    <citation type="journal article" date="2019" name="Int. J. Syst. Evol. Microbiol.">
        <title>The Global Catalogue of Microorganisms (GCM) 10K type strain sequencing project: providing services to taxonomists for standard genome sequencing and annotation.</title>
        <authorList>
            <consortium name="The Broad Institute Genomics Platform"/>
            <consortium name="The Broad Institute Genome Sequencing Center for Infectious Disease"/>
            <person name="Wu L."/>
            <person name="Ma J."/>
        </authorList>
    </citation>
    <scope>NUCLEOTIDE SEQUENCE [LARGE SCALE GENOMIC DNA]</scope>
    <source>
        <strain evidence="5">CGMCC 4.7132</strain>
    </source>
</reference>
<evidence type="ECO:0000313" key="4">
    <source>
        <dbReference type="EMBL" id="MFC4535747.1"/>
    </source>
</evidence>
<evidence type="ECO:0000256" key="2">
    <source>
        <dbReference type="ARBA" id="ARBA00022840"/>
    </source>
</evidence>
<proteinExistence type="predicted"/>
<protein>
    <submittedName>
        <fullName evidence="4">LuxR C-terminal-related transcriptional regulator</fullName>
    </submittedName>
</protein>
<dbReference type="InterPro" id="IPR000792">
    <property type="entry name" value="Tscrpt_reg_LuxR_C"/>
</dbReference>
<dbReference type="Pfam" id="PF00196">
    <property type="entry name" value="GerE"/>
    <property type="match status" value="1"/>
</dbReference>
<keyword evidence="5" id="KW-1185">Reference proteome</keyword>
<dbReference type="EMBL" id="JBHSFP010000035">
    <property type="protein sequence ID" value="MFC4535747.1"/>
    <property type="molecule type" value="Genomic_DNA"/>
</dbReference>
<dbReference type="Pfam" id="PF13191">
    <property type="entry name" value="AAA_16"/>
    <property type="match status" value="1"/>
</dbReference>
<dbReference type="PROSITE" id="PS00622">
    <property type="entry name" value="HTH_LUXR_1"/>
    <property type="match status" value="1"/>
</dbReference>
<dbReference type="PANTHER" id="PTHR16305:SF35">
    <property type="entry name" value="TRANSCRIPTIONAL ACTIVATOR DOMAIN"/>
    <property type="match status" value="1"/>
</dbReference>
<dbReference type="Gene3D" id="1.10.10.10">
    <property type="entry name" value="Winged helix-like DNA-binding domain superfamily/Winged helix DNA-binding domain"/>
    <property type="match status" value="1"/>
</dbReference>
<feature type="domain" description="HTH luxR-type" evidence="3">
    <location>
        <begin position="839"/>
        <end position="904"/>
    </location>
</feature>
<accession>A0ABV9CSI8</accession>
<dbReference type="PROSITE" id="PS50043">
    <property type="entry name" value="HTH_LUXR_2"/>
    <property type="match status" value="1"/>
</dbReference>
<sequence>MTLEVPVAREQVGLIAGDGRSPLYVPRSWVAIAELGQIFVGRQDELDRIDAAMRHPGLSGAALIGAGGAGKSRLLAEVVRRADEGHHLVVRACACQATSSVPFGAFAQYLPAALMDTAFNGNALRMAADALIGQSGGRDLLLVIDDAHLLDEASVALAFQMARHREAFVLTASRSGEGIPDPIADLCTSGLAEWIEVRPFTRAEVGEVLASTLGGPAEGALVQRCWEATGGNAFLLRELTTAMLETGALTLAEGVRRGGERLPVTSRLAGLVDKRLTGLTPECRRALELLAFGDSVSVDVLAGLVSRAAVETVEARGIVKVERLGGRDRARLAYPLYGDVLRARAPRLRARRCREELAGAVEAAAPGPGDLLKVAAWRLENGERPSAVAVAAATRDAWSRMDLPLSGQLAGCAVEAGKGVEVAEPLGYGLMFAGRSGDAEARLAHLGRPARERDRARLTSVRAFNLAFGLDNVSEAWLLLRTGLDDLTGGEPRAELRALQALLHVFGGRCHAAVVLAEQVMADVPGDSRARCVAEVARGVALAFLRRPEESFQALGEARELSLRWQGELPWLEIFIELGWVHACLLTGRFLEAQAQAAAGYDRAVARQFPFAIAWFCLLRALVARARGEVREELHRCREGVAIARHHGDRGLLAVLLAQLAQGLALAGEVKAARRALAEADGLAQRSLWLLQPWIELARSWVAAAGDSPDAPAIAEKGAALAREFGAVGMEALALHDVARMGAPQHVLARLRELAGQAGDGAVPLYAAHVEAAAAGDGDGLAASSAELERLGSPLLAAEAAAEQANCHRAAGDLAAASAAAARALRLARSSGARTPALSALERPRLTRREHQIAELAAKGLSSKEISAHFVLSVRTVENHLQRAYRKLGIGDRAELGALLGLFQPAHDDDHSPTM</sequence>
<keyword evidence="2" id="KW-0067">ATP-binding</keyword>
<gene>
    <name evidence="4" type="ORF">ACFO60_33710</name>
</gene>